<dbReference type="Proteomes" id="UP001164459">
    <property type="component" value="Chromosome"/>
</dbReference>
<protein>
    <recommendedName>
        <fullName evidence="4">MYXO-CTERM domain-containing protein</fullName>
    </recommendedName>
</protein>
<dbReference type="SUPFAM" id="SSF63829">
    <property type="entry name" value="Calcium-dependent phosphotriesterase"/>
    <property type="match status" value="1"/>
</dbReference>
<feature type="chain" id="PRO_5047273441" description="MYXO-CTERM domain-containing protein" evidence="1">
    <location>
        <begin position="24"/>
        <end position="443"/>
    </location>
</feature>
<dbReference type="EMBL" id="CP114040">
    <property type="protein sequence ID" value="WAS95494.1"/>
    <property type="molecule type" value="Genomic_DNA"/>
</dbReference>
<keyword evidence="1" id="KW-0732">Signal</keyword>
<evidence type="ECO:0000256" key="1">
    <source>
        <dbReference type="SAM" id="SignalP"/>
    </source>
</evidence>
<proteinExistence type="predicted"/>
<evidence type="ECO:0000313" key="2">
    <source>
        <dbReference type="EMBL" id="WAS95494.1"/>
    </source>
</evidence>
<sequence>MTRLACSVSLAALVLGLAAPAHARAPLLLQDGDDGLERLSPGLPALLTGAPGLVDRAAPPAARALAGADDGALLAADDRSLTLFAADGRARWSAPLPGAPQALVAADPGRALVLVDGRVLAIADGLVEQTWSLGHGTWTSLAFDPTRRFALAGGHGDAIACDSPLTVARVVATDLAGAPQWQAYGEAHAAIRWTRCEALTSTRVVALAQAGGDLLVAAAIDAAGDDLFRHEPNGAPTRLAVFDSATDPDSASGPHAWYARLGGDDGRHLLGQYLLAPEGAAELQPTAIAADRFGAVYLAGVVRSHPAEDEAPPPGAGELAFVHAVAPDLSARSLWWTFAPAVDLPTARVDLLVGADQALAVARTDAGSTAGVRWQPALDLSDAVQWVGKKEDRPHPDTMELFGYESGASASSDDCFCSTEPRPLSAASLLGVLALAGLRRRRR</sequence>
<evidence type="ECO:0000313" key="3">
    <source>
        <dbReference type="Proteomes" id="UP001164459"/>
    </source>
</evidence>
<dbReference type="RefSeq" id="WP_269037834.1">
    <property type="nucleotide sequence ID" value="NZ_CP114040.1"/>
</dbReference>
<reference evidence="2" key="1">
    <citation type="submission" date="2022-11" db="EMBL/GenBank/DDBJ databases">
        <title>Minimal conservation of predation-associated metabolite biosynthetic gene clusters underscores biosynthetic potential of Myxococcota including descriptions for ten novel species: Archangium lansinium sp. nov., Myxococcus landrumus sp. nov., Nannocystis bai.</title>
        <authorList>
            <person name="Ahearne A."/>
            <person name="Stevens C."/>
            <person name="Dowd S."/>
        </authorList>
    </citation>
    <scope>NUCLEOTIDE SEQUENCE</scope>
    <source>
        <strain evidence="2">Fl3</strain>
    </source>
</reference>
<keyword evidence="3" id="KW-1185">Reference proteome</keyword>
<accession>A0ABY7H8Z1</accession>
<name>A0ABY7H8Z1_9BACT</name>
<gene>
    <name evidence="2" type="ORF">O0S08_04975</name>
</gene>
<evidence type="ECO:0008006" key="4">
    <source>
        <dbReference type="Google" id="ProtNLM"/>
    </source>
</evidence>
<organism evidence="2 3">
    <name type="scientific">Nannocystis punicea</name>
    <dbReference type="NCBI Taxonomy" id="2995304"/>
    <lineage>
        <taxon>Bacteria</taxon>
        <taxon>Pseudomonadati</taxon>
        <taxon>Myxococcota</taxon>
        <taxon>Polyangia</taxon>
        <taxon>Nannocystales</taxon>
        <taxon>Nannocystaceae</taxon>
        <taxon>Nannocystis</taxon>
    </lineage>
</organism>
<feature type="signal peptide" evidence="1">
    <location>
        <begin position="1"/>
        <end position="23"/>
    </location>
</feature>